<feature type="region of interest" description="Disordered" evidence="7">
    <location>
        <begin position="85"/>
        <end position="212"/>
    </location>
</feature>
<dbReference type="Pfam" id="PF07540">
    <property type="entry name" value="NOC3p"/>
    <property type="match status" value="1"/>
</dbReference>
<dbReference type="EMBL" id="JARTCD010000049">
    <property type="protein sequence ID" value="KAJ8655435.1"/>
    <property type="molecule type" value="Genomic_DNA"/>
</dbReference>
<dbReference type="RefSeq" id="XP_058340348.1">
    <property type="nucleotide sequence ID" value="XM_058488928.1"/>
</dbReference>
<feature type="domain" description="Nucleolar complex-associated protein 3 N-terminal" evidence="9">
    <location>
        <begin position="289"/>
        <end position="379"/>
    </location>
</feature>
<evidence type="ECO:0000256" key="7">
    <source>
        <dbReference type="SAM" id="MobiDB-lite"/>
    </source>
</evidence>
<accession>A0AAD7UY53</accession>
<evidence type="ECO:0000259" key="8">
    <source>
        <dbReference type="Pfam" id="PF03914"/>
    </source>
</evidence>
<dbReference type="GO" id="GO:0005730">
    <property type="term" value="C:nucleolus"/>
    <property type="evidence" value="ECO:0007669"/>
    <property type="project" value="UniProtKB-SubCell"/>
</dbReference>
<feature type="compositionally biased region" description="Basic and acidic residues" evidence="7">
    <location>
        <begin position="263"/>
        <end position="272"/>
    </location>
</feature>
<evidence type="ECO:0000259" key="9">
    <source>
        <dbReference type="Pfam" id="PF07540"/>
    </source>
</evidence>
<feature type="compositionally biased region" description="Acidic residues" evidence="7">
    <location>
        <begin position="154"/>
        <end position="184"/>
    </location>
</feature>
<evidence type="ECO:0000256" key="2">
    <source>
        <dbReference type="ARBA" id="ARBA00007797"/>
    </source>
</evidence>
<feature type="compositionally biased region" description="Acidic residues" evidence="7">
    <location>
        <begin position="249"/>
        <end position="262"/>
    </location>
</feature>
<dbReference type="GO" id="GO:0042254">
    <property type="term" value="P:ribosome biogenesis"/>
    <property type="evidence" value="ECO:0007669"/>
    <property type="project" value="UniProtKB-KW"/>
</dbReference>
<dbReference type="GO" id="GO:0003682">
    <property type="term" value="F:chromatin binding"/>
    <property type="evidence" value="ECO:0007669"/>
    <property type="project" value="TreeGrafter"/>
</dbReference>
<reference evidence="10 11" key="1">
    <citation type="submission" date="2023-03" db="EMBL/GenBank/DDBJ databases">
        <title>Genome sequence of Lichtheimia ornata CBS 291.66.</title>
        <authorList>
            <person name="Mohabir J.T."/>
            <person name="Shea T.P."/>
            <person name="Kurbessoian T."/>
            <person name="Berby B."/>
            <person name="Fontaine J."/>
            <person name="Livny J."/>
            <person name="Gnirke A."/>
            <person name="Stajich J.E."/>
            <person name="Cuomo C.A."/>
        </authorList>
    </citation>
    <scope>NUCLEOTIDE SEQUENCE [LARGE SCALE GENOMIC DNA]</scope>
    <source>
        <strain evidence="10">CBS 291.66</strain>
    </source>
</reference>
<evidence type="ECO:0000313" key="11">
    <source>
        <dbReference type="Proteomes" id="UP001234581"/>
    </source>
</evidence>
<dbReference type="AlphaFoldDB" id="A0AAD7UY53"/>
<comment type="function">
    <text evidence="5">Required for synthesis of 60S ribosomal subunits and the transport of pre-ribosomes from the nucleoplasm to the cytoplasm.</text>
</comment>
<evidence type="ECO:0000256" key="5">
    <source>
        <dbReference type="PIRNR" id="PIRNR028977"/>
    </source>
</evidence>
<comment type="caution">
    <text evidence="10">The sequence shown here is derived from an EMBL/GenBank/DDBJ whole genome shotgun (WGS) entry which is preliminary data.</text>
</comment>
<organism evidence="10 11">
    <name type="scientific">Lichtheimia ornata</name>
    <dbReference type="NCBI Taxonomy" id="688661"/>
    <lineage>
        <taxon>Eukaryota</taxon>
        <taxon>Fungi</taxon>
        <taxon>Fungi incertae sedis</taxon>
        <taxon>Mucoromycota</taxon>
        <taxon>Mucoromycotina</taxon>
        <taxon>Mucoromycetes</taxon>
        <taxon>Mucorales</taxon>
        <taxon>Lichtheimiaceae</taxon>
        <taxon>Lichtheimia</taxon>
    </lineage>
</organism>
<evidence type="ECO:0000256" key="4">
    <source>
        <dbReference type="ARBA" id="ARBA00023242"/>
    </source>
</evidence>
<dbReference type="Proteomes" id="UP001234581">
    <property type="component" value="Unassembled WGS sequence"/>
</dbReference>
<evidence type="ECO:0000256" key="1">
    <source>
        <dbReference type="ARBA" id="ARBA00004604"/>
    </source>
</evidence>
<proteinExistence type="inferred from homology"/>
<dbReference type="GeneID" id="83216336"/>
<feature type="region of interest" description="Disordered" evidence="7">
    <location>
        <begin position="234"/>
        <end position="275"/>
    </location>
</feature>
<dbReference type="PIRSF" id="PIRSF028977">
    <property type="entry name" value="Nucleolar_complex_p3"/>
    <property type="match status" value="1"/>
</dbReference>
<feature type="compositionally biased region" description="Basic and acidic residues" evidence="7">
    <location>
        <begin position="97"/>
        <end position="112"/>
    </location>
</feature>
<name>A0AAD7UY53_9FUNG</name>
<feature type="compositionally biased region" description="Basic and acidic residues" evidence="7">
    <location>
        <begin position="43"/>
        <end position="52"/>
    </location>
</feature>
<evidence type="ECO:0000256" key="6">
    <source>
        <dbReference type="SAM" id="Coils"/>
    </source>
</evidence>
<gene>
    <name evidence="10" type="ORF">O0I10_008929</name>
</gene>
<dbReference type="InterPro" id="IPR016024">
    <property type="entry name" value="ARM-type_fold"/>
</dbReference>
<keyword evidence="4" id="KW-0539">Nucleus</keyword>
<feature type="compositionally biased region" description="Low complexity" evidence="7">
    <location>
        <begin position="12"/>
        <end position="23"/>
    </location>
</feature>
<dbReference type="InterPro" id="IPR005612">
    <property type="entry name" value="CCAAT-binding_factor"/>
</dbReference>
<dbReference type="InterPro" id="IPR011501">
    <property type="entry name" value="Noc3_N"/>
</dbReference>
<feature type="coiled-coil region" evidence="6">
    <location>
        <begin position="507"/>
        <end position="555"/>
    </location>
</feature>
<dbReference type="PANTHER" id="PTHR14428:SF5">
    <property type="entry name" value="NUCLEOLAR COMPLEX PROTEIN 3 HOMOLOG"/>
    <property type="match status" value="1"/>
</dbReference>
<dbReference type="SUPFAM" id="SSF48371">
    <property type="entry name" value="ARM repeat"/>
    <property type="match status" value="1"/>
</dbReference>
<keyword evidence="5" id="KW-0690">Ribosome biogenesis</keyword>
<keyword evidence="11" id="KW-1185">Reference proteome</keyword>
<dbReference type="PANTHER" id="PTHR14428">
    <property type="entry name" value="NUCLEOLAR COMPLEX PROTEIN 3"/>
    <property type="match status" value="1"/>
</dbReference>
<comment type="similarity">
    <text evidence="2 5">Belongs to the CBF/MAK21 family.</text>
</comment>
<feature type="compositionally biased region" description="Basic residues" evidence="7">
    <location>
        <begin position="1"/>
        <end position="11"/>
    </location>
</feature>
<dbReference type="Pfam" id="PF03914">
    <property type="entry name" value="CBF"/>
    <property type="match status" value="1"/>
</dbReference>
<dbReference type="InterPro" id="IPR016903">
    <property type="entry name" value="Nucleolar_cplx-assoc_3"/>
</dbReference>
<feature type="compositionally biased region" description="Basic and acidic residues" evidence="7">
    <location>
        <begin position="236"/>
        <end position="248"/>
    </location>
</feature>
<evidence type="ECO:0000313" key="10">
    <source>
        <dbReference type="EMBL" id="KAJ8655435.1"/>
    </source>
</evidence>
<sequence>MAGKQAIKKANKAANKSKQAANKKGNDKSIKKAVNKPGSKNAKSKDPMDKIPDYVPVPEADNEDVDISDEDLAFFAENEQFGTFLKSMDSKAITKNLTRDEKPRIERPESKKKQQQQQQQQPSSESESDEEDYDYDDLENMASDDVASIVLSSSDEEEEEEDAAEAMEEDVPPSISDIEDELENMEQTRPSKKRKHVESDDEEMDYELQPRKVGSEWTQKDFVERLPIKLPGGKIVKVDQDEQEKQEASADEMSQEEEDEKEDQAVEEKVQVEEEPAPKLTKKQYILAKKEELAQIATQIQEDPDENINQLKALRKITADTNPTIKKLALLTQLAVYKDIIPGYRIRPLTEKEEAVKVSKDVKKLREFEKTLLHNYELYLKELDTLLKRKSAQSDTSLITVAVKCLCELLTTKTHFNFRLNLMMSIVTRMSTVQWNEDADLCSKAIINVFEEDETGRVSLDAVTMITRMIKSKNYQVHENVINTFLHLRLKDELTPEASKKHGDGDKQNKKRKKEFLTKKARKARKETKEVEKEMKEAEAVVDKEEREKTHTETLKLVFAFYFRILKKQSTSPLLPAVLQGLGKFAHLISVDFFDDLLAALKEVLDSLEHSTSKGTAGAGTRKRLLCIITAFELLSGQGEAFVTYDLKEYYSALYEILFESTFHYMIEHKPNPDAASESDMLIRGLELMFVKKRQIPIDRMAAFIKRFCIVALNMPTKTVANCMQLVKRLINKDRRLDALVQSEDRAASGVYMPYLQDPELCNPFGTSLYELFLYKDHYDPNIRSFSQSILQPPETQ</sequence>
<feature type="domain" description="CCAAT-binding factor" evidence="8">
    <location>
        <begin position="625"/>
        <end position="786"/>
    </location>
</feature>
<evidence type="ECO:0000256" key="3">
    <source>
        <dbReference type="ARBA" id="ARBA00023054"/>
    </source>
</evidence>
<comment type="subcellular location">
    <subcellularLocation>
        <location evidence="1 5">Nucleus</location>
        <location evidence="1 5">Nucleolus</location>
    </subcellularLocation>
</comment>
<protein>
    <recommendedName>
        <fullName evidence="5">Nucleolar complex-associated protein 3</fullName>
    </recommendedName>
</protein>
<feature type="compositionally biased region" description="Low complexity" evidence="7">
    <location>
        <begin position="115"/>
        <end position="125"/>
    </location>
</feature>
<feature type="compositionally biased region" description="Acidic residues" evidence="7">
    <location>
        <begin position="126"/>
        <end position="139"/>
    </location>
</feature>
<dbReference type="GO" id="GO:0006270">
    <property type="term" value="P:DNA replication initiation"/>
    <property type="evidence" value="ECO:0007669"/>
    <property type="project" value="TreeGrafter"/>
</dbReference>
<feature type="region of interest" description="Disordered" evidence="7">
    <location>
        <begin position="1"/>
        <end position="68"/>
    </location>
</feature>
<keyword evidence="3 6" id="KW-0175">Coiled coil</keyword>